<protein>
    <submittedName>
        <fullName evidence="1">9981_t:CDS:1</fullName>
    </submittedName>
</protein>
<name>A0A9N8VF89_9GLOM</name>
<comment type="caution">
    <text evidence="1">The sequence shown here is derived from an EMBL/GenBank/DDBJ whole genome shotgun (WGS) entry which is preliminary data.</text>
</comment>
<dbReference type="Proteomes" id="UP000789342">
    <property type="component" value="Unassembled WGS sequence"/>
</dbReference>
<sequence length="187" mass="21426">MGKKGGKGNRGFPMKTHGFNRSWSCSSHYFQGRRDSEFPRWHISKTQWVKRITFSSIGVSRHEHNGIAASLLPIQKEKPLSLDDRHRKASNIIVPYIKIYPVTGTDYHINQPSRATLLLSKKNKRAGQIRERRQTPKVQSIELKDRKRNDRCTGALNCALRSSGSASLLLGERMKYEISDCFSTRKL</sequence>
<accession>A0A9N8VF89</accession>
<proteinExistence type="predicted"/>
<dbReference type="EMBL" id="CAJVPV010000365">
    <property type="protein sequence ID" value="CAG8453360.1"/>
    <property type="molecule type" value="Genomic_DNA"/>
</dbReference>
<organism evidence="1 2">
    <name type="scientific">Acaulospora morrowiae</name>
    <dbReference type="NCBI Taxonomy" id="94023"/>
    <lineage>
        <taxon>Eukaryota</taxon>
        <taxon>Fungi</taxon>
        <taxon>Fungi incertae sedis</taxon>
        <taxon>Mucoromycota</taxon>
        <taxon>Glomeromycotina</taxon>
        <taxon>Glomeromycetes</taxon>
        <taxon>Diversisporales</taxon>
        <taxon>Acaulosporaceae</taxon>
        <taxon>Acaulospora</taxon>
    </lineage>
</organism>
<keyword evidence="2" id="KW-1185">Reference proteome</keyword>
<reference evidence="1" key="1">
    <citation type="submission" date="2021-06" db="EMBL/GenBank/DDBJ databases">
        <authorList>
            <person name="Kallberg Y."/>
            <person name="Tangrot J."/>
            <person name="Rosling A."/>
        </authorList>
    </citation>
    <scope>NUCLEOTIDE SEQUENCE</scope>
    <source>
        <strain evidence="1">CL551</strain>
    </source>
</reference>
<gene>
    <name evidence="1" type="ORF">AMORRO_LOCUS1012</name>
</gene>
<evidence type="ECO:0000313" key="1">
    <source>
        <dbReference type="EMBL" id="CAG8453360.1"/>
    </source>
</evidence>
<evidence type="ECO:0000313" key="2">
    <source>
        <dbReference type="Proteomes" id="UP000789342"/>
    </source>
</evidence>
<dbReference type="AlphaFoldDB" id="A0A9N8VF89"/>